<evidence type="ECO:0000256" key="4">
    <source>
        <dbReference type="ARBA" id="ARBA00022692"/>
    </source>
</evidence>
<dbReference type="PANTHER" id="PTHR11562:SF17">
    <property type="entry name" value="RE54080P-RELATED"/>
    <property type="match status" value="1"/>
</dbReference>
<evidence type="ECO:0000313" key="14">
    <source>
        <dbReference type="Proteomes" id="UP001142055"/>
    </source>
</evidence>
<proteinExistence type="inferred from homology"/>
<evidence type="ECO:0000256" key="9">
    <source>
        <dbReference type="SAM" id="MobiDB-lite"/>
    </source>
</evidence>
<comment type="similarity">
    <text evidence="2">Belongs to the cation diffusion facilitator (CDF) transporter (TC 2.A.4) family. SLC30A subfamily.</text>
</comment>
<feature type="transmembrane region" description="Helical" evidence="10">
    <location>
        <begin position="118"/>
        <end position="136"/>
    </location>
</feature>
<dbReference type="InterPro" id="IPR058533">
    <property type="entry name" value="Cation_efflux_TM"/>
</dbReference>
<dbReference type="GO" id="GO:0005886">
    <property type="term" value="C:plasma membrane"/>
    <property type="evidence" value="ECO:0007669"/>
    <property type="project" value="TreeGrafter"/>
</dbReference>
<feature type="domain" description="Cation efflux protein cytoplasmic" evidence="12">
    <location>
        <begin position="322"/>
        <end position="366"/>
    </location>
</feature>
<keyword evidence="7" id="KW-0406">Ion transport</keyword>
<evidence type="ECO:0000259" key="11">
    <source>
        <dbReference type="Pfam" id="PF01545"/>
    </source>
</evidence>
<dbReference type="Proteomes" id="UP001142055">
    <property type="component" value="Chromosome 1"/>
</dbReference>
<dbReference type="Gene3D" id="1.20.1510.10">
    <property type="entry name" value="Cation efflux protein transmembrane domain"/>
    <property type="match status" value="1"/>
</dbReference>
<keyword evidence="6 10" id="KW-1133">Transmembrane helix</keyword>
<feature type="compositionally biased region" description="Polar residues" evidence="9">
    <location>
        <begin position="15"/>
        <end position="28"/>
    </location>
</feature>
<name>A0A9Q0RQ08_BLOTA</name>
<dbReference type="SUPFAM" id="SSF161111">
    <property type="entry name" value="Cation efflux protein transmembrane domain-like"/>
    <property type="match status" value="1"/>
</dbReference>
<evidence type="ECO:0000256" key="7">
    <source>
        <dbReference type="ARBA" id="ARBA00023065"/>
    </source>
</evidence>
<keyword evidence="8 10" id="KW-0472">Membrane</keyword>
<feature type="transmembrane region" description="Helical" evidence="10">
    <location>
        <begin position="260"/>
        <end position="283"/>
    </location>
</feature>
<feature type="transmembrane region" description="Helical" evidence="10">
    <location>
        <begin position="189"/>
        <end position="212"/>
    </location>
</feature>
<gene>
    <name evidence="13" type="ORF">RDWZM_000869</name>
</gene>
<reference evidence="13" key="1">
    <citation type="submission" date="2022-12" db="EMBL/GenBank/DDBJ databases">
        <title>Genome assemblies of Blomia tropicalis.</title>
        <authorList>
            <person name="Cui Y."/>
        </authorList>
    </citation>
    <scope>NUCLEOTIDE SEQUENCE</scope>
    <source>
        <tissue evidence="13">Adult mites</tissue>
    </source>
</reference>
<keyword evidence="14" id="KW-1185">Reference proteome</keyword>
<dbReference type="NCBIfam" id="TIGR01297">
    <property type="entry name" value="CDF"/>
    <property type="match status" value="1"/>
</dbReference>
<keyword evidence="5" id="KW-0862">Zinc</keyword>
<dbReference type="InterPro" id="IPR050681">
    <property type="entry name" value="CDF/SLC30A"/>
</dbReference>
<organism evidence="13 14">
    <name type="scientific">Blomia tropicalis</name>
    <name type="common">Mite</name>
    <dbReference type="NCBI Taxonomy" id="40697"/>
    <lineage>
        <taxon>Eukaryota</taxon>
        <taxon>Metazoa</taxon>
        <taxon>Ecdysozoa</taxon>
        <taxon>Arthropoda</taxon>
        <taxon>Chelicerata</taxon>
        <taxon>Arachnida</taxon>
        <taxon>Acari</taxon>
        <taxon>Acariformes</taxon>
        <taxon>Sarcoptiformes</taxon>
        <taxon>Astigmata</taxon>
        <taxon>Glycyphagoidea</taxon>
        <taxon>Echimyopodidae</taxon>
        <taxon>Blomia</taxon>
    </lineage>
</organism>
<dbReference type="InterPro" id="IPR027469">
    <property type="entry name" value="Cation_efflux_TMD_sf"/>
</dbReference>
<evidence type="ECO:0000313" key="13">
    <source>
        <dbReference type="EMBL" id="KAJ6222324.1"/>
    </source>
</evidence>
<dbReference type="InterPro" id="IPR002524">
    <property type="entry name" value="Cation_efflux"/>
</dbReference>
<feature type="region of interest" description="Disordered" evidence="9">
    <location>
        <begin position="1"/>
        <end position="28"/>
    </location>
</feature>
<feature type="compositionally biased region" description="Basic and acidic residues" evidence="9">
    <location>
        <begin position="228"/>
        <end position="241"/>
    </location>
</feature>
<dbReference type="PANTHER" id="PTHR11562">
    <property type="entry name" value="CATION EFFLUX PROTEIN/ ZINC TRANSPORTER"/>
    <property type="match status" value="1"/>
</dbReference>
<evidence type="ECO:0000256" key="8">
    <source>
        <dbReference type="ARBA" id="ARBA00023136"/>
    </source>
</evidence>
<dbReference type="InterPro" id="IPR027470">
    <property type="entry name" value="Cation_efflux_CTD"/>
</dbReference>
<evidence type="ECO:0000256" key="2">
    <source>
        <dbReference type="ARBA" id="ARBA00008873"/>
    </source>
</evidence>
<feature type="transmembrane region" description="Helical" evidence="10">
    <location>
        <begin position="289"/>
        <end position="310"/>
    </location>
</feature>
<evidence type="ECO:0000256" key="10">
    <source>
        <dbReference type="SAM" id="Phobius"/>
    </source>
</evidence>
<feature type="transmembrane region" description="Helical" evidence="10">
    <location>
        <begin position="156"/>
        <end position="177"/>
    </location>
</feature>
<dbReference type="OMA" id="GHEKMLH"/>
<comment type="caution">
    <text evidence="13">The sequence shown here is derived from an EMBL/GenBank/DDBJ whole genome shotgun (WGS) entry which is preliminary data.</text>
</comment>
<feature type="transmembrane region" description="Helical" evidence="10">
    <location>
        <begin position="88"/>
        <end position="112"/>
    </location>
</feature>
<keyword evidence="4 10" id="KW-0812">Transmembrane</keyword>
<comment type="subcellular location">
    <subcellularLocation>
        <location evidence="1">Membrane</location>
        <topology evidence="1">Multi-pass membrane protein</topology>
    </subcellularLocation>
</comment>
<accession>A0A9Q0RQ08</accession>
<dbReference type="Pfam" id="PF16916">
    <property type="entry name" value="ZT_dimer"/>
    <property type="match status" value="1"/>
</dbReference>
<evidence type="ECO:0000256" key="3">
    <source>
        <dbReference type="ARBA" id="ARBA00022448"/>
    </source>
</evidence>
<protein>
    <recommendedName>
        <fullName evidence="15">Zinc transporter 2</fullName>
    </recommendedName>
</protein>
<dbReference type="GO" id="GO:0005385">
    <property type="term" value="F:zinc ion transmembrane transporter activity"/>
    <property type="evidence" value="ECO:0007669"/>
    <property type="project" value="TreeGrafter"/>
</dbReference>
<evidence type="ECO:0000259" key="12">
    <source>
        <dbReference type="Pfam" id="PF16916"/>
    </source>
</evidence>
<dbReference type="FunFam" id="1.20.1510.10:FF:000027">
    <property type="entry name" value="Zinc transporter ttm-1"/>
    <property type="match status" value="1"/>
</dbReference>
<evidence type="ECO:0000256" key="1">
    <source>
        <dbReference type="ARBA" id="ARBA00004141"/>
    </source>
</evidence>
<dbReference type="GO" id="GO:0010043">
    <property type="term" value="P:response to zinc ion"/>
    <property type="evidence" value="ECO:0007669"/>
    <property type="project" value="TreeGrafter"/>
</dbReference>
<dbReference type="AlphaFoldDB" id="A0A9Q0RQ08"/>
<sequence>MSANEEKKLLISPHDSASSKSYQTLQQRSELPKNDTIVYCIHGNDSELCCEMTSTKDGQNSISKIDLPHCHYYDEERSKTDKQARFRLILASILCLVFMLIEIVGGILANSLAIASDAAHLLTDFASFMISLFSIWMASRPASHKMSFGWHRAEVVGALTSVLMIWVVTGILCYVATERILENSFEIDAKIMVITATVGVIVNLIMGMSLTLGGVPHGHSHGGGSGHSHVEHGHQHDDHGHGGFSSSANQGKGNINVRAAFIHVLGDFFQSLGVLIASLVIYFFPEYHIIDPICTFIFSVIVLFTTFAIIRDVLNVLMEGIPKGIDMSEVHKTLFNIDGVRKVHNLRIWSLSLDKAALSTHLAIEKGHEYLN</sequence>
<evidence type="ECO:0000256" key="5">
    <source>
        <dbReference type="ARBA" id="ARBA00022906"/>
    </source>
</evidence>
<feature type="domain" description="Cation efflux protein transmembrane" evidence="11">
    <location>
        <begin position="88"/>
        <end position="318"/>
    </location>
</feature>
<evidence type="ECO:0008006" key="15">
    <source>
        <dbReference type="Google" id="ProtNLM"/>
    </source>
</evidence>
<keyword evidence="5" id="KW-0864">Zinc transport</keyword>
<keyword evidence="3" id="KW-0813">Transport</keyword>
<dbReference type="EMBL" id="JAPWDV010000001">
    <property type="protein sequence ID" value="KAJ6222324.1"/>
    <property type="molecule type" value="Genomic_DNA"/>
</dbReference>
<evidence type="ECO:0000256" key="6">
    <source>
        <dbReference type="ARBA" id="ARBA00022989"/>
    </source>
</evidence>
<dbReference type="Pfam" id="PF01545">
    <property type="entry name" value="Cation_efflux"/>
    <property type="match status" value="1"/>
</dbReference>
<feature type="region of interest" description="Disordered" evidence="9">
    <location>
        <begin position="218"/>
        <end position="245"/>
    </location>
</feature>